<gene>
    <name evidence="2" type="ORF">CSB45_14370</name>
</gene>
<dbReference type="InterPro" id="IPR045584">
    <property type="entry name" value="Pilin-like"/>
</dbReference>
<comment type="caution">
    <text evidence="2">The sequence shown here is derived from an EMBL/GenBank/DDBJ whole genome shotgun (WGS) entry which is preliminary data.</text>
</comment>
<dbReference type="Proteomes" id="UP000229740">
    <property type="component" value="Unassembled WGS sequence"/>
</dbReference>
<feature type="domain" description="PatA-like N-terminal" evidence="1">
    <location>
        <begin position="5"/>
        <end position="161"/>
    </location>
</feature>
<dbReference type="SUPFAM" id="SSF54523">
    <property type="entry name" value="Pili subunits"/>
    <property type="match status" value="1"/>
</dbReference>
<evidence type="ECO:0000313" key="2">
    <source>
        <dbReference type="EMBL" id="PID55794.1"/>
    </source>
</evidence>
<dbReference type="InterPro" id="IPR025497">
    <property type="entry name" value="PatA-like_N"/>
</dbReference>
<accession>A0A2G6E155</accession>
<protein>
    <recommendedName>
        <fullName evidence="1">PatA-like N-terminal domain-containing protein</fullName>
    </recommendedName>
</protein>
<name>A0A2G6E155_9BACT</name>
<evidence type="ECO:0000313" key="3">
    <source>
        <dbReference type="Proteomes" id="UP000229740"/>
    </source>
</evidence>
<evidence type="ECO:0000259" key="1">
    <source>
        <dbReference type="Pfam" id="PF14332"/>
    </source>
</evidence>
<dbReference type="Pfam" id="PF14332">
    <property type="entry name" value="DUF4388"/>
    <property type="match status" value="1"/>
</dbReference>
<sequence>MALVGNIKEFGLADIFQIISLQQKTGSLGVKGKEGNVSILLEKGLIVGADADFRPIGERLQRALTHSSAISKFQLRRAIETEKKTSQPLWTILAETKAIDIGILQNLLSQQIHETVYHVLRWPEGEYRFDPQKSVEYDQKLINPVNTEFLVMEGFRITDEWTDVEKVITSFQLLIRRKADAPDVPAGLSAAESKIYALLMEERSIQDLIDIGQIGDFDTCQTTYELIRKGLVEPVSGGKHGKNSAVSRRPSVRQSDLLLKIARVAAGIIVLAGAIVGLRALPQNLLPLQVPDFQGIDQLKRFSAQSQLSNLSSLVREYYLAYKKFPESFQEMQQAGVIRSDRALTDPWGDAYSLDSQAGQLTIRSSHGGREHLHKTISF</sequence>
<dbReference type="AlphaFoldDB" id="A0A2G6E155"/>
<organism evidence="2 3">
    <name type="scientific">candidate division KSB3 bacterium</name>
    <dbReference type="NCBI Taxonomy" id="2044937"/>
    <lineage>
        <taxon>Bacteria</taxon>
        <taxon>candidate division KSB3</taxon>
    </lineage>
</organism>
<dbReference type="PANTHER" id="PTHR36304:SF4">
    <property type="entry name" value="DUF4388 DOMAIN-CONTAINING PROTEIN"/>
    <property type="match status" value="1"/>
</dbReference>
<dbReference type="EMBL" id="PDPS01000043">
    <property type="protein sequence ID" value="PID55794.1"/>
    <property type="molecule type" value="Genomic_DNA"/>
</dbReference>
<proteinExistence type="predicted"/>
<reference evidence="2 3" key="1">
    <citation type="submission" date="2017-10" db="EMBL/GenBank/DDBJ databases">
        <title>Novel microbial diversity and functional potential in the marine mammal oral microbiome.</title>
        <authorList>
            <person name="Dudek N.K."/>
            <person name="Sun C.L."/>
            <person name="Burstein D."/>
            <person name="Kantor R.S."/>
            <person name="Aliaga Goltsman D.S."/>
            <person name="Bik E.M."/>
            <person name="Thomas B.C."/>
            <person name="Banfield J.F."/>
            <person name="Relman D.A."/>
        </authorList>
    </citation>
    <scope>NUCLEOTIDE SEQUENCE [LARGE SCALE GENOMIC DNA]</scope>
    <source>
        <strain evidence="2">DOLZORAL124_49_17</strain>
    </source>
</reference>
<dbReference type="PANTHER" id="PTHR36304">
    <property type="entry name" value="DOMAIN GTPASE-ACTIVATING PROTEIN, PUTATIVE-RELATED-RELATED"/>
    <property type="match status" value="1"/>
</dbReference>